<dbReference type="FunCoup" id="G0EEU1">
    <property type="interactions" value="1"/>
</dbReference>
<comment type="function">
    <text evidence="11">Catalytic subunit of DNA primase, an RNA polymerase that catalyzes the synthesis of short RNA molecules used as primers for DNA polymerase during DNA replication. The small subunit contains the primase catalytic core and has DNA synthesis activity on its own. Binding to the large subunit stabilizes and modulates the activity, increasing the rate of DNA synthesis while decreasing the length of the DNA fragments, and conferring RNA synthesis capability. The DNA polymerase activity may enable DNA primase to also catalyze primer extension after primer synthesis. May also play a role in DNA repair.</text>
</comment>
<evidence type="ECO:0000256" key="4">
    <source>
        <dbReference type="ARBA" id="ARBA00022679"/>
    </source>
</evidence>
<sequence length="389" mass="44522">MAVKTINYLRKLFRDYYARSARKLVLPEDFYAREFAAQLWGMKSYVRHLSFSSRGTFEQWVVDKAPRHLYYSSAVYKHPAAQNMDEKGWVGADLIFDIDADHLPKCQSSIVEVVDEKVGVKASFAPAECVREAAWEAVKLFDVLVYELGFDKSRVYIEFSGHRGFHVTVRCKEIVECFEADSQVRKEILDYVRAESFDEQRVMQHVDSEVGRGRKRVKLFELPPSIRDAGVRGRIARIIRRMALRRGDSVVVRIVSSEPLEAAALYRRNRELFEEYLSIAFSEIRVEVDPQVTVDTKRLIRIPYSLHGKTGLPVIPLDVNRVDKFELSDDLSPFKRLGDVRVRALVSTPTIEVLSQRLKLEAGEEYKLPAPVAVYLLCKEVAVLAGETG</sequence>
<comment type="subunit">
    <text evidence="11">Heterodimer of a small subunit (PriS) and a large subunit (PriL).</text>
</comment>
<evidence type="ECO:0000256" key="10">
    <source>
        <dbReference type="ARBA" id="ARBA00023211"/>
    </source>
</evidence>
<dbReference type="Gene3D" id="3.90.920.10">
    <property type="entry name" value="DNA primase, PRIM domain"/>
    <property type="match status" value="1"/>
</dbReference>
<keyword evidence="7 11" id="KW-0479">Metal-binding</keyword>
<feature type="active site" evidence="11">
    <location>
        <position position="99"/>
    </location>
</feature>
<evidence type="ECO:0000256" key="7">
    <source>
        <dbReference type="ARBA" id="ARBA00022723"/>
    </source>
</evidence>
<dbReference type="InterPro" id="IPR014052">
    <property type="entry name" value="DNA_primase_ssu_euk/arc"/>
</dbReference>
<dbReference type="Pfam" id="PF01896">
    <property type="entry name" value="DNA_primase_S"/>
    <property type="match status" value="1"/>
</dbReference>
<evidence type="ECO:0000256" key="13">
    <source>
        <dbReference type="RuleBase" id="RU004224"/>
    </source>
</evidence>
<keyword evidence="6 11" id="KW-0235">DNA replication</keyword>
<evidence type="ECO:0000313" key="14">
    <source>
        <dbReference type="EMBL" id="AEM38055.1"/>
    </source>
</evidence>
<dbReference type="HOGENOM" id="CLU_056123_0_0_2"/>
<dbReference type="eggNOG" id="arCOG04110">
    <property type="taxonomic scope" value="Archaea"/>
</dbReference>
<feature type="active site" evidence="11">
    <location>
        <position position="97"/>
    </location>
</feature>
<dbReference type="Proteomes" id="UP000001037">
    <property type="component" value="Chromosome"/>
</dbReference>
<dbReference type="RefSeq" id="WP_014025732.1">
    <property type="nucleotide sequence ID" value="NC_015931.1"/>
</dbReference>
<keyword evidence="5 11" id="KW-0548">Nucleotidyltransferase</keyword>
<keyword evidence="15" id="KW-1185">Reference proteome</keyword>
<evidence type="ECO:0000256" key="2">
    <source>
        <dbReference type="ARBA" id="ARBA00022478"/>
    </source>
</evidence>
<dbReference type="GO" id="GO:1990077">
    <property type="term" value="C:primosome complex"/>
    <property type="evidence" value="ECO:0007669"/>
    <property type="project" value="UniProtKB-KW"/>
</dbReference>
<evidence type="ECO:0000313" key="15">
    <source>
        <dbReference type="Proteomes" id="UP000001037"/>
    </source>
</evidence>
<dbReference type="EMBL" id="CP002838">
    <property type="protein sequence ID" value="AEM38055.1"/>
    <property type="molecule type" value="Genomic_DNA"/>
</dbReference>
<feature type="active site" evidence="11">
    <location>
        <position position="289"/>
    </location>
</feature>
<keyword evidence="9 11" id="KW-0804">Transcription</keyword>
<evidence type="ECO:0000256" key="6">
    <source>
        <dbReference type="ARBA" id="ARBA00022705"/>
    </source>
</evidence>
<comment type="cofactor">
    <cofactor evidence="11">
        <name>Mg(2+)</name>
        <dbReference type="ChEBI" id="CHEBI:18420"/>
    </cofactor>
    <cofactor evidence="11">
        <name>Mn(2+)</name>
        <dbReference type="ChEBI" id="CHEBI:29035"/>
    </cofactor>
</comment>
<gene>
    <name evidence="11" type="primary">priS</name>
    <name evidence="14" type="ordered locus">Pyrfu_0183</name>
</gene>
<dbReference type="GO" id="GO:0046872">
    <property type="term" value="F:metal ion binding"/>
    <property type="evidence" value="ECO:0007669"/>
    <property type="project" value="UniProtKB-KW"/>
</dbReference>
<dbReference type="KEGG" id="pfm:Pyrfu_0183"/>
<keyword evidence="4 11" id="KW-0808">Transferase</keyword>
<dbReference type="HAMAP" id="MF_00700">
    <property type="entry name" value="DNA_primase_sml_arc"/>
    <property type="match status" value="1"/>
</dbReference>
<dbReference type="EC" id="2.7.7.-" evidence="11"/>
<evidence type="ECO:0000256" key="11">
    <source>
        <dbReference type="HAMAP-Rule" id="MF_00700"/>
    </source>
</evidence>
<dbReference type="InterPro" id="IPR023639">
    <property type="entry name" value="DNA_primase_ssu_PriS"/>
</dbReference>
<comment type="function">
    <text evidence="13">RNA polymerase that catalyzes the synthesis of short RNA molecules used as primers for DNA polymerase during DNA replication.</text>
</comment>
<proteinExistence type="inferred from homology"/>
<evidence type="ECO:0000256" key="12">
    <source>
        <dbReference type="RuleBase" id="RU003514"/>
    </source>
</evidence>
<dbReference type="InterPro" id="IPR002755">
    <property type="entry name" value="DNA_primase_S"/>
</dbReference>
<keyword evidence="8 11" id="KW-0460">Magnesium</keyword>
<dbReference type="CDD" id="cd04860">
    <property type="entry name" value="AE_Prim_S"/>
    <property type="match status" value="1"/>
</dbReference>
<dbReference type="GO" id="GO:0003899">
    <property type="term" value="F:DNA-directed RNA polymerase activity"/>
    <property type="evidence" value="ECO:0007669"/>
    <property type="project" value="UniProtKB-UniRule"/>
</dbReference>
<name>G0EEU1_PYRF1</name>
<dbReference type="GO" id="GO:0006269">
    <property type="term" value="P:DNA replication, synthesis of primer"/>
    <property type="evidence" value="ECO:0007669"/>
    <property type="project" value="UniProtKB-UniRule"/>
</dbReference>
<dbReference type="AlphaFoldDB" id="G0EEU1"/>
<reference evidence="14 15" key="1">
    <citation type="journal article" date="2011" name="Stand. Genomic Sci.">
        <title>Complete genome sequence of the hyperthermophilic chemolithoautotroph Pyrolobus fumarii type strain (1A).</title>
        <authorList>
            <person name="Anderson I."/>
            <person name="Goker M."/>
            <person name="Nolan M."/>
            <person name="Lucas S."/>
            <person name="Hammon N."/>
            <person name="Deshpande S."/>
            <person name="Cheng J.F."/>
            <person name="Tapia R."/>
            <person name="Han C."/>
            <person name="Goodwin L."/>
            <person name="Pitluck S."/>
            <person name="Huntemann M."/>
            <person name="Liolios K."/>
            <person name="Ivanova N."/>
            <person name="Pagani I."/>
            <person name="Mavromatis K."/>
            <person name="Ovchinikova G."/>
            <person name="Pati A."/>
            <person name="Chen A."/>
            <person name="Palaniappan K."/>
            <person name="Land M."/>
            <person name="Hauser L."/>
            <person name="Brambilla E.M."/>
            <person name="Huber H."/>
            <person name="Yasawong M."/>
            <person name="Rohde M."/>
            <person name="Spring S."/>
            <person name="Abt B."/>
            <person name="Sikorski J."/>
            <person name="Wirth R."/>
            <person name="Detter J.C."/>
            <person name="Woyke T."/>
            <person name="Bristow J."/>
            <person name="Eisen J.A."/>
            <person name="Markowitz V."/>
            <person name="Hugenholtz P."/>
            <person name="Kyrpides N.C."/>
            <person name="Klenk H.P."/>
            <person name="Lapidus A."/>
        </authorList>
    </citation>
    <scope>NUCLEOTIDE SEQUENCE [LARGE SCALE GENOMIC DNA]</scope>
    <source>
        <strain evidence="15">DSM 11204 / 1A</strain>
    </source>
</reference>
<dbReference type="InParanoid" id="G0EEU1"/>
<evidence type="ECO:0000256" key="9">
    <source>
        <dbReference type="ARBA" id="ARBA00023163"/>
    </source>
</evidence>
<dbReference type="SUPFAM" id="SSF56747">
    <property type="entry name" value="Prim-pol domain"/>
    <property type="match status" value="1"/>
</dbReference>
<accession>G0EEU1</accession>
<keyword evidence="3 11" id="KW-0639">Primosome</keyword>
<dbReference type="PANTHER" id="PTHR10536">
    <property type="entry name" value="DNA PRIMASE SMALL SUBUNIT"/>
    <property type="match status" value="1"/>
</dbReference>
<evidence type="ECO:0000256" key="5">
    <source>
        <dbReference type="ARBA" id="ARBA00022695"/>
    </source>
</evidence>
<evidence type="ECO:0000256" key="3">
    <source>
        <dbReference type="ARBA" id="ARBA00022515"/>
    </source>
</evidence>
<dbReference type="STRING" id="694429.Pyrfu_0183"/>
<protein>
    <recommendedName>
        <fullName evidence="11">DNA primase small subunit PriS</fullName>
        <ecNumber evidence="11">2.7.7.-</ecNumber>
    </recommendedName>
</protein>
<dbReference type="GeneID" id="11139820"/>
<dbReference type="OrthoDB" id="31125at2157"/>
<evidence type="ECO:0000256" key="1">
    <source>
        <dbReference type="ARBA" id="ARBA00009762"/>
    </source>
</evidence>
<keyword evidence="2 11" id="KW-0240">DNA-directed RNA polymerase</keyword>
<keyword evidence="10 11" id="KW-0464">Manganese</keyword>
<comment type="similarity">
    <text evidence="1 11 12">Belongs to the eukaryotic-type primase small subunit family.</text>
</comment>
<organism evidence="14 15">
    <name type="scientific">Pyrolobus fumarii (strain DSM 11204 / 1A)</name>
    <dbReference type="NCBI Taxonomy" id="694429"/>
    <lineage>
        <taxon>Archaea</taxon>
        <taxon>Thermoproteota</taxon>
        <taxon>Thermoprotei</taxon>
        <taxon>Desulfurococcales</taxon>
        <taxon>Pyrodictiaceae</taxon>
        <taxon>Pyrolobus</taxon>
    </lineage>
</organism>
<evidence type="ECO:0000256" key="8">
    <source>
        <dbReference type="ARBA" id="ARBA00022842"/>
    </source>
</evidence>
<dbReference type="GO" id="GO:0000428">
    <property type="term" value="C:DNA-directed RNA polymerase complex"/>
    <property type="evidence" value="ECO:0007669"/>
    <property type="project" value="UniProtKB-KW"/>
</dbReference>